<gene>
    <name evidence="1" type="ORF">PHPALM_10134</name>
</gene>
<dbReference type="PANTHER" id="PTHR37067">
    <property type="entry name" value="PX DOMAIN-CONTAINING PROTEIN"/>
    <property type="match status" value="1"/>
</dbReference>
<dbReference type="EMBL" id="NCKW01005314">
    <property type="protein sequence ID" value="POM73054.1"/>
    <property type="molecule type" value="Genomic_DNA"/>
</dbReference>
<reference evidence="1 2" key="1">
    <citation type="journal article" date="2017" name="Genome Biol. Evol.">
        <title>Phytophthora megakarya and P. palmivora, closely related causal agents of cacao black pod rot, underwent increases in genome sizes and gene numbers by different mechanisms.</title>
        <authorList>
            <person name="Ali S.S."/>
            <person name="Shao J."/>
            <person name="Lary D.J."/>
            <person name="Kronmiller B."/>
            <person name="Shen D."/>
            <person name="Strem M.D."/>
            <person name="Amoako-Attah I."/>
            <person name="Akrofi A.Y."/>
            <person name="Begoude B.A."/>
            <person name="Ten Hoopen G.M."/>
            <person name="Coulibaly K."/>
            <person name="Kebe B.I."/>
            <person name="Melnick R.L."/>
            <person name="Guiltinan M.J."/>
            <person name="Tyler B.M."/>
            <person name="Meinhardt L.W."/>
            <person name="Bailey B.A."/>
        </authorList>
    </citation>
    <scope>NUCLEOTIDE SEQUENCE [LARGE SCALE GENOMIC DNA]</scope>
    <source>
        <strain evidence="2">sbr112.9</strain>
    </source>
</reference>
<dbReference type="AlphaFoldDB" id="A0A2P4Y5H3"/>
<organism evidence="1 2">
    <name type="scientific">Phytophthora palmivora</name>
    <dbReference type="NCBI Taxonomy" id="4796"/>
    <lineage>
        <taxon>Eukaryota</taxon>
        <taxon>Sar</taxon>
        <taxon>Stramenopiles</taxon>
        <taxon>Oomycota</taxon>
        <taxon>Peronosporomycetes</taxon>
        <taxon>Peronosporales</taxon>
        <taxon>Peronosporaceae</taxon>
        <taxon>Phytophthora</taxon>
    </lineage>
</organism>
<evidence type="ECO:0000313" key="2">
    <source>
        <dbReference type="Proteomes" id="UP000237271"/>
    </source>
</evidence>
<sequence>MVGRRKQRWQDKYVRKLALKPISWDEDTGAVSAVECRFCIAFGREPRTENAIGTRKLRARPGTIGKWHTPFRSDNIQNHHVSQHPTKWAVYKELLRQASYPQAGENAREAEQQLQVYFGQEETAIMSNNETEPSRKRRRRVEVVEDATHSQVEAEVAVAEGRTMATTTETAAPDSVGNRAVKTPMTKVNQMGQVTCDEPFLLVEEITTPEIIDTLVDGLYVDDDDYVRTEAKDSTMIKRVLVDDQKNGGSAEQFMLSDLNEQELANVQRLLGLGLTFEQIAQCLNSPTLSAAT</sequence>
<comment type="caution">
    <text evidence="1">The sequence shown here is derived from an EMBL/GenBank/DDBJ whole genome shotgun (WGS) entry which is preliminary data.</text>
</comment>
<proteinExistence type="predicted"/>
<dbReference type="Proteomes" id="UP000237271">
    <property type="component" value="Unassembled WGS sequence"/>
</dbReference>
<keyword evidence="2" id="KW-1185">Reference proteome</keyword>
<evidence type="ECO:0000313" key="1">
    <source>
        <dbReference type="EMBL" id="POM73054.1"/>
    </source>
</evidence>
<name>A0A2P4Y5H3_9STRA</name>
<protein>
    <submittedName>
        <fullName evidence="1">Uncharacterized protein</fullName>
    </submittedName>
</protein>
<accession>A0A2P4Y5H3</accession>
<dbReference type="PANTHER" id="PTHR37067:SF3">
    <property type="entry name" value="PX DOMAIN-CONTAINING PROTEIN"/>
    <property type="match status" value="1"/>
</dbReference>
<dbReference type="OrthoDB" id="125868at2759"/>
<feature type="non-terminal residue" evidence="1">
    <location>
        <position position="293"/>
    </location>
</feature>